<keyword evidence="6 12" id="KW-0791">Threonine biosynthesis</keyword>
<keyword evidence="5 12" id="KW-0028">Amino-acid biosynthesis</keyword>
<comment type="caution">
    <text evidence="15">The sequence shown here is derived from an EMBL/GenBank/DDBJ whole genome shotgun (WGS) entry which is preliminary data.</text>
</comment>
<comment type="pathway">
    <text evidence="12">Amino-acid biosynthesis; L-lysine biosynthesis via DAP pathway; (S)-tetrahydrodipicolinate from L-aspartate: step 2/4.</text>
</comment>
<dbReference type="GO" id="GO:0009089">
    <property type="term" value="P:lysine biosynthetic process via diaminopimelate"/>
    <property type="evidence" value="ECO:0007669"/>
    <property type="project" value="UniProtKB-UniRule"/>
</dbReference>
<dbReference type="HAMAP" id="MF_02121">
    <property type="entry name" value="ASADH"/>
    <property type="match status" value="1"/>
</dbReference>
<evidence type="ECO:0000313" key="16">
    <source>
        <dbReference type="Proteomes" id="UP001529235"/>
    </source>
</evidence>
<feature type="active site" description="Proton acceptor" evidence="12 13">
    <location>
        <position position="245"/>
    </location>
</feature>
<evidence type="ECO:0000256" key="3">
    <source>
        <dbReference type="ARBA" id="ARBA00010584"/>
    </source>
</evidence>
<dbReference type="GO" id="GO:0071266">
    <property type="term" value="P:'de novo' L-methionine biosynthetic process"/>
    <property type="evidence" value="ECO:0007669"/>
    <property type="project" value="UniProtKB-UniRule"/>
</dbReference>
<evidence type="ECO:0000256" key="5">
    <source>
        <dbReference type="ARBA" id="ARBA00022605"/>
    </source>
</evidence>
<dbReference type="Gene3D" id="3.30.360.10">
    <property type="entry name" value="Dihydrodipicolinate Reductase, domain 2"/>
    <property type="match status" value="1"/>
</dbReference>
<keyword evidence="7 12" id="KW-0521">NADP</keyword>
<keyword evidence="10 12" id="KW-0457">Lysine biosynthesis</keyword>
<accession>A0ABD4Z7F1</accession>
<keyword evidence="8 12" id="KW-0220">Diaminopimelate biosynthesis</keyword>
<evidence type="ECO:0000256" key="7">
    <source>
        <dbReference type="ARBA" id="ARBA00022857"/>
    </source>
</evidence>
<dbReference type="AlphaFoldDB" id="A0ABD4Z7F1"/>
<feature type="active site" description="Acyl-thioester intermediate" evidence="12 13">
    <location>
        <position position="151"/>
    </location>
</feature>
<comment type="subunit">
    <text evidence="12">Homodimer.</text>
</comment>
<feature type="binding site" evidence="12">
    <location>
        <begin position="11"/>
        <end position="14"/>
    </location>
    <ligand>
        <name>NADP(+)</name>
        <dbReference type="ChEBI" id="CHEBI:58349"/>
    </ligand>
</feature>
<proteinExistence type="inferred from homology"/>
<dbReference type="Pfam" id="PF02774">
    <property type="entry name" value="Semialdhyde_dhC"/>
    <property type="match status" value="1"/>
</dbReference>
<evidence type="ECO:0000256" key="1">
    <source>
        <dbReference type="ARBA" id="ARBA00005021"/>
    </source>
</evidence>
<dbReference type="EC" id="1.2.1.11" evidence="4 12"/>
<dbReference type="PANTHER" id="PTHR46718">
    <property type="entry name" value="ASPARTATE-SEMIALDEHYDE DEHYDROGENASE"/>
    <property type="match status" value="1"/>
</dbReference>
<feature type="binding site" evidence="12">
    <location>
        <position position="207"/>
    </location>
    <ligand>
        <name>phosphate</name>
        <dbReference type="ChEBI" id="CHEBI:43474"/>
    </ligand>
</feature>
<evidence type="ECO:0000256" key="12">
    <source>
        <dbReference type="HAMAP-Rule" id="MF_02121"/>
    </source>
</evidence>
<feature type="binding site" evidence="12">
    <location>
        <begin position="181"/>
        <end position="182"/>
    </location>
    <ligand>
        <name>NADP(+)</name>
        <dbReference type="ChEBI" id="CHEBI:58349"/>
    </ligand>
</feature>
<comment type="similarity">
    <text evidence="3 12">Belongs to the aspartate-semialdehyde dehydrogenase family.</text>
</comment>
<evidence type="ECO:0000256" key="2">
    <source>
        <dbReference type="ARBA" id="ARBA00005097"/>
    </source>
</evidence>
<keyword evidence="9 12" id="KW-0560">Oxidoreductase</keyword>
<evidence type="ECO:0000256" key="6">
    <source>
        <dbReference type="ARBA" id="ARBA00022697"/>
    </source>
</evidence>
<name>A0ABD4Z7F1_9CREN</name>
<feature type="domain" description="Semialdehyde dehydrogenase NAD-binding" evidence="14">
    <location>
        <begin position="4"/>
        <end position="132"/>
    </location>
</feature>
<dbReference type="PIRSF" id="PIRSF000148">
    <property type="entry name" value="ASA_dh"/>
    <property type="match status" value="1"/>
</dbReference>
<comment type="pathway">
    <text evidence="1 12">Amino-acid biosynthesis; L-methionine biosynthesis via de novo pathway; L-homoserine from L-aspartate: step 2/3.</text>
</comment>
<evidence type="ECO:0000256" key="9">
    <source>
        <dbReference type="ARBA" id="ARBA00023002"/>
    </source>
</evidence>
<keyword evidence="11 12" id="KW-0486">Methionine biosynthesis</keyword>
<dbReference type="RefSeq" id="WP_285274120.1">
    <property type="nucleotide sequence ID" value="NZ_JASNVW010000004.1"/>
</dbReference>
<dbReference type="InterPro" id="IPR012080">
    <property type="entry name" value="Asp_semialdehyde_DH"/>
</dbReference>
<dbReference type="Gene3D" id="3.40.50.720">
    <property type="entry name" value="NAD(P)-binding Rossmann-like Domain"/>
    <property type="match status" value="1"/>
</dbReference>
<evidence type="ECO:0000256" key="4">
    <source>
        <dbReference type="ARBA" id="ARBA00013120"/>
    </source>
</evidence>
<dbReference type="InterPro" id="IPR005676">
    <property type="entry name" value="Asp_semi-ald_DH_pep-lack"/>
</dbReference>
<evidence type="ECO:0000256" key="8">
    <source>
        <dbReference type="ARBA" id="ARBA00022915"/>
    </source>
</evidence>
<feature type="binding site" evidence="12">
    <location>
        <position position="112"/>
    </location>
    <ligand>
        <name>phosphate</name>
        <dbReference type="ChEBI" id="CHEBI:43474"/>
    </ligand>
</feature>
<organism evidence="15 16">
    <name type="scientific">Ignisphaera cupida</name>
    <dbReference type="NCBI Taxonomy" id="3050454"/>
    <lineage>
        <taxon>Archaea</taxon>
        <taxon>Thermoproteota</taxon>
        <taxon>Thermoprotei</taxon>
        <taxon>Desulfurococcales</taxon>
        <taxon>Desulfurococcaceae</taxon>
        <taxon>Ignisphaera</taxon>
    </lineage>
</organism>
<dbReference type="Pfam" id="PF01118">
    <property type="entry name" value="Semialdhyde_dh"/>
    <property type="match status" value="1"/>
</dbReference>
<dbReference type="InterPro" id="IPR051823">
    <property type="entry name" value="ASADH-related"/>
</dbReference>
<dbReference type="InterPro" id="IPR000534">
    <property type="entry name" value="Semialdehyde_DH_NAD-bd"/>
</dbReference>
<dbReference type="NCBIfam" id="NF006416">
    <property type="entry name" value="PRK08664.1"/>
    <property type="match status" value="1"/>
</dbReference>
<dbReference type="CDD" id="cd18130">
    <property type="entry name" value="ASADH_C_arch_fung_like"/>
    <property type="match status" value="1"/>
</dbReference>
<dbReference type="GO" id="GO:0050661">
    <property type="term" value="F:NADP binding"/>
    <property type="evidence" value="ECO:0007669"/>
    <property type="project" value="UniProtKB-UniRule"/>
</dbReference>
<keyword evidence="16" id="KW-1185">Reference proteome</keyword>
<evidence type="ECO:0000313" key="15">
    <source>
        <dbReference type="EMBL" id="MDK6029135.1"/>
    </source>
</evidence>
<dbReference type="SUPFAM" id="SSF51735">
    <property type="entry name" value="NAD(P)-binding Rossmann-fold domains"/>
    <property type="match status" value="1"/>
</dbReference>
<dbReference type="GO" id="GO:0009088">
    <property type="term" value="P:threonine biosynthetic process"/>
    <property type="evidence" value="ECO:0007669"/>
    <property type="project" value="UniProtKB-UniRule"/>
</dbReference>
<dbReference type="CDD" id="cd02315">
    <property type="entry name" value="ScASADH_like_N"/>
    <property type="match status" value="1"/>
</dbReference>
<dbReference type="GO" id="GO:0004073">
    <property type="term" value="F:aspartate-semialdehyde dehydrogenase activity"/>
    <property type="evidence" value="ECO:0007669"/>
    <property type="project" value="UniProtKB-UniRule"/>
</dbReference>
<dbReference type="SUPFAM" id="SSF55347">
    <property type="entry name" value="Glyceraldehyde-3-phosphate dehydrogenase-like, C-terminal domain"/>
    <property type="match status" value="1"/>
</dbReference>
<dbReference type="FunFam" id="3.30.360.10:FF:000016">
    <property type="entry name" value="Probable aspartate-semialdehyde dehydrogenase"/>
    <property type="match status" value="1"/>
</dbReference>
<dbReference type="InterPro" id="IPR036291">
    <property type="entry name" value="NAD(P)-bd_dom_sf"/>
</dbReference>
<sequence length="354" mass="38927">MKRRVAVLGATGIVGQRFVQLLADHPWFELELLMASERSAGRKYVEAVHWVLEKPMPKKVYDMQLYPIDLNMLGKERIDIVFTALPSDAAKELEPQIAKKGIVVVSNASSMRLEPDIPLLNPEVNADHVEIIEVQRRVRGWSGAIAKVPNCTTAIVSLTLKPLLDEFGIGKVVVSTMQALSGAGLTGVPSMFILDNLIPYIEGEEDKVETESRKILGFVKGNAIEFNNSVDVTASCHRVMVLEGHTAAVFVELKKKVSIDEVAKAMEEFRGNKIRGLDLPTAPPKPIVVRKEVDRPQPRLDRMEGNGMSVVVGRIREDRVLNGVKYVVLGHNTIRGAAGNGVLIAELLVKKGYA</sequence>
<evidence type="ECO:0000256" key="13">
    <source>
        <dbReference type="PIRSR" id="PIRSR000148-1"/>
    </source>
</evidence>
<evidence type="ECO:0000256" key="11">
    <source>
        <dbReference type="ARBA" id="ARBA00023167"/>
    </source>
</evidence>
<evidence type="ECO:0000259" key="14">
    <source>
        <dbReference type="SMART" id="SM00859"/>
    </source>
</evidence>
<gene>
    <name evidence="12 15" type="primary">asd</name>
    <name evidence="15" type="ORF">QPL79_07145</name>
</gene>
<dbReference type="EMBL" id="JASNVW010000004">
    <property type="protein sequence ID" value="MDK6029135.1"/>
    <property type="molecule type" value="Genomic_DNA"/>
</dbReference>
<dbReference type="SMART" id="SM00859">
    <property type="entry name" value="Semialdhyde_dh"/>
    <property type="match status" value="1"/>
</dbReference>
<feature type="binding site" evidence="12">
    <location>
        <position position="178"/>
    </location>
    <ligand>
        <name>substrate</name>
    </ligand>
</feature>
<dbReference type="GO" id="GO:0019877">
    <property type="term" value="P:diaminopimelate biosynthetic process"/>
    <property type="evidence" value="ECO:0007669"/>
    <property type="project" value="UniProtKB-UniRule"/>
</dbReference>
<dbReference type="InterPro" id="IPR012280">
    <property type="entry name" value="Semialdhyde_DH_dimer_dom"/>
</dbReference>
<comment type="caution">
    <text evidence="12">Lacks conserved residue(s) required for the propagation of feature annotation.</text>
</comment>
<reference evidence="15 16" key="1">
    <citation type="submission" date="2023-05" db="EMBL/GenBank/DDBJ databases">
        <title>A new hyperthermophilic archaea 'Ignisphaera cupida' sp. nov. and description of the family 'Ignisphaeraceae' fam. nov.</title>
        <authorList>
            <person name="Podosokorskaya O.A."/>
            <person name="Elcheninov A.G."/>
            <person name="Klukina A."/>
            <person name="Merkel A.Y."/>
        </authorList>
    </citation>
    <scope>NUCLEOTIDE SEQUENCE [LARGE SCALE GENOMIC DNA]</scope>
    <source>
        <strain evidence="15 16">4213-co</strain>
    </source>
</reference>
<dbReference type="PANTHER" id="PTHR46718:SF1">
    <property type="entry name" value="ASPARTATE-SEMIALDEHYDE DEHYDROGENASE"/>
    <property type="match status" value="1"/>
</dbReference>
<feature type="binding site" evidence="12">
    <location>
        <position position="238"/>
    </location>
    <ligand>
        <name>substrate</name>
    </ligand>
</feature>
<comment type="function">
    <text evidence="12">Catalyzes the NADPH-dependent formation of L-aspartate-semialdehyde (L-ASA) by the reductive dephosphorylation of L-aspartyl-4-phosphate.</text>
</comment>
<feature type="binding site" evidence="12">
    <location>
        <begin position="38"/>
        <end position="39"/>
    </location>
    <ligand>
        <name>NADP(+)</name>
        <dbReference type="ChEBI" id="CHEBI:58349"/>
    </ligand>
</feature>
<dbReference type="NCBIfam" id="TIGR00978">
    <property type="entry name" value="asd_EA"/>
    <property type="match status" value="1"/>
</dbReference>
<comment type="catalytic activity">
    <reaction evidence="12">
        <text>L-aspartate 4-semialdehyde + phosphate + NADP(+) = 4-phospho-L-aspartate + NADPH + H(+)</text>
        <dbReference type="Rhea" id="RHEA:24284"/>
        <dbReference type="ChEBI" id="CHEBI:15378"/>
        <dbReference type="ChEBI" id="CHEBI:43474"/>
        <dbReference type="ChEBI" id="CHEBI:57535"/>
        <dbReference type="ChEBI" id="CHEBI:57783"/>
        <dbReference type="ChEBI" id="CHEBI:58349"/>
        <dbReference type="ChEBI" id="CHEBI:537519"/>
        <dbReference type="EC" id="1.2.1.11"/>
    </reaction>
</comment>
<evidence type="ECO:0000256" key="10">
    <source>
        <dbReference type="ARBA" id="ARBA00023154"/>
    </source>
</evidence>
<comment type="pathway">
    <text evidence="2 12">Amino-acid biosynthesis; L-threonine biosynthesis; L-threonine from L-aspartate: step 2/5.</text>
</comment>
<feature type="binding site" evidence="12">
    <location>
        <position position="204"/>
    </location>
    <ligand>
        <name>substrate</name>
    </ligand>
</feature>
<feature type="binding site" evidence="12">
    <location>
        <begin position="332"/>
        <end position="333"/>
    </location>
    <ligand>
        <name>NADP(+)</name>
        <dbReference type="ChEBI" id="CHEBI:58349"/>
    </ligand>
</feature>
<protein>
    <recommendedName>
        <fullName evidence="4 12">Aspartate-semialdehyde dehydrogenase</fullName>
        <shortName evidence="12">ASA dehydrogenase</shortName>
        <shortName evidence="12">ASADH</shortName>
        <ecNumber evidence="4 12">1.2.1.11</ecNumber>
    </recommendedName>
    <alternativeName>
        <fullName evidence="12">Aspartate-beta-semialdehyde dehydrogenase</fullName>
    </alternativeName>
</protein>
<dbReference type="Proteomes" id="UP001529235">
    <property type="component" value="Unassembled WGS sequence"/>
</dbReference>